<gene>
    <name evidence="1" type="ORF">MBHS_00188</name>
</gene>
<protein>
    <submittedName>
        <fullName evidence="1">Uncharacterized protein</fullName>
    </submittedName>
</protein>
<reference evidence="1 2" key="1">
    <citation type="submission" date="2016-10" db="EMBL/GenBank/DDBJ databases">
        <authorList>
            <person name="de Groot N.N."/>
        </authorList>
    </citation>
    <scope>NUCLEOTIDE SEQUENCE [LARGE SCALE GENOMIC DNA]</scope>
    <source>
        <strain evidence="1">MBHS1</strain>
    </source>
</reference>
<dbReference type="Pfam" id="PF06097">
    <property type="entry name" value="DUF945"/>
    <property type="match status" value="1"/>
</dbReference>
<evidence type="ECO:0000313" key="2">
    <source>
        <dbReference type="Proteomes" id="UP000236724"/>
    </source>
</evidence>
<evidence type="ECO:0000313" key="1">
    <source>
        <dbReference type="EMBL" id="SEH04342.1"/>
    </source>
</evidence>
<organism evidence="1 2">
    <name type="scientific">Candidatus Venteria ishoeyi</name>
    <dbReference type="NCBI Taxonomy" id="1899563"/>
    <lineage>
        <taxon>Bacteria</taxon>
        <taxon>Pseudomonadati</taxon>
        <taxon>Pseudomonadota</taxon>
        <taxon>Gammaproteobacteria</taxon>
        <taxon>Thiotrichales</taxon>
        <taxon>Thiotrichaceae</taxon>
        <taxon>Venteria</taxon>
    </lineage>
</organism>
<dbReference type="InterPro" id="IPR010352">
    <property type="entry name" value="DUF945"/>
</dbReference>
<proteinExistence type="predicted"/>
<sequence>MKKILLAIALLLLLLLIFIPGLTSFGSAYYLENLQQQAQEQPQIENLAWQQQTGWWMSSDEINLKLAVLPETLSIKQQRHHGWLPFKVPEISTYVSPGEKLTSQLQSLLGSGEQLYVHSRLVLDGYIESRWQWQAKNPHQQQDDYFAAQGSLQLQKTQPQLSSYSFIPKIQWSATALPVTINALTINATAQKDKDNDLHHGADIEAHIEGIQLDFPLQQTVQLNNNQWHFGGDIQENQLNLSAQGKVDDIQWENKPWGKAQWQLKLQNLDAQKTLELLKILKKPQYQQRYLLPLFLLKEGKHLLAHNPALETLQLHLQTQDGDVKLSMSMRSRFDAKTGVITDLSKLLKIQGRLELPLAVLEKLTRLQLALQWQMQGKAFDADLLAQQARIRVQEQVQYWVKRGFGRLENNVYYLQY</sequence>
<dbReference type="AlphaFoldDB" id="A0A1H6F2Q0"/>
<dbReference type="RefSeq" id="WP_103918417.1">
    <property type="nucleotide sequence ID" value="NZ_FMSV02000046.1"/>
</dbReference>
<accession>A0A1H6F2Q0</accession>
<keyword evidence="2" id="KW-1185">Reference proteome</keyword>
<dbReference type="Proteomes" id="UP000236724">
    <property type="component" value="Unassembled WGS sequence"/>
</dbReference>
<name>A0A1H6F2Q0_9GAMM</name>
<dbReference type="EMBL" id="FMSV02000046">
    <property type="protein sequence ID" value="SEH04342.1"/>
    <property type="molecule type" value="Genomic_DNA"/>
</dbReference>